<protein>
    <submittedName>
        <fullName evidence="1">Uncharacterized protein</fullName>
    </submittedName>
</protein>
<evidence type="ECO:0000313" key="1">
    <source>
        <dbReference type="EMBL" id="EMT53940.1"/>
    </source>
</evidence>
<gene>
    <name evidence="1" type="ORF">I532_07990</name>
</gene>
<comment type="caution">
    <text evidence="1">The sequence shown here is derived from an EMBL/GenBank/DDBJ whole genome shotgun (WGS) entry which is preliminary data.</text>
</comment>
<reference evidence="1 2" key="1">
    <citation type="submission" date="2013-03" db="EMBL/GenBank/DDBJ databases">
        <title>Assembly of a new bacterial strain Brevibacillus borstelensis AK1.</title>
        <authorList>
            <person name="Rajan I."/>
            <person name="PoliReddy D."/>
            <person name="Sugumar T."/>
            <person name="Rathinam K."/>
            <person name="Alqarawi S."/>
            <person name="Khalil A.B."/>
            <person name="Sivakumar N."/>
        </authorList>
    </citation>
    <scope>NUCLEOTIDE SEQUENCE [LARGE SCALE GENOMIC DNA]</scope>
    <source>
        <strain evidence="1 2">AK1</strain>
    </source>
</reference>
<dbReference type="AlphaFoldDB" id="M8EEM9"/>
<dbReference type="EMBL" id="APBN01000002">
    <property type="protein sequence ID" value="EMT53940.1"/>
    <property type="molecule type" value="Genomic_DNA"/>
</dbReference>
<organism evidence="1 2">
    <name type="scientific">Brevibacillus borstelensis AK1</name>
    <dbReference type="NCBI Taxonomy" id="1300222"/>
    <lineage>
        <taxon>Bacteria</taxon>
        <taxon>Bacillati</taxon>
        <taxon>Bacillota</taxon>
        <taxon>Bacilli</taxon>
        <taxon>Bacillales</taxon>
        <taxon>Paenibacillaceae</taxon>
        <taxon>Brevibacillus</taxon>
    </lineage>
</organism>
<keyword evidence="2" id="KW-1185">Reference proteome</keyword>
<evidence type="ECO:0000313" key="2">
    <source>
        <dbReference type="Proteomes" id="UP000012081"/>
    </source>
</evidence>
<accession>M8EEM9</accession>
<dbReference type="Proteomes" id="UP000012081">
    <property type="component" value="Unassembled WGS sequence"/>
</dbReference>
<proteinExistence type="predicted"/>
<sequence>MHDIRLIGGGVKKYEHPDDWQLIRNLIGEKMNVDLSDATPEYWDEIRASLEKEKSEATQIADKRYFGGLYNYNPFVD</sequence>
<name>M8EEM9_9BACL</name>
<dbReference type="PATRIC" id="fig|1300222.3.peg.1646"/>